<reference evidence="1 2" key="1">
    <citation type="submission" date="2022-12" db="EMBL/GenBank/DDBJ databases">
        <title>Draft genome sequence of Paenibacillus sp. dW9.</title>
        <authorList>
            <person name="Choi E.-W."/>
            <person name="Kim D.-U."/>
        </authorList>
    </citation>
    <scope>NUCLEOTIDE SEQUENCE [LARGE SCALE GENOMIC DNA]</scope>
    <source>
        <strain evidence="2">dW9</strain>
    </source>
</reference>
<dbReference type="EMBL" id="JAQAGZ010000039">
    <property type="protein sequence ID" value="MCZ8517465.1"/>
    <property type="molecule type" value="Genomic_DNA"/>
</dbReference>
<comment type="caution">
    <text evidence="1">The sequence shown here is derived from an EMBL/GenBank/DDBJ whole genome shotgun (WGS) entry which is preliminary data.</text>
</comment>
<proteinExistence type="predicted"/>
<gene>
    <name evidence="1" type="ORF">O9H85_35020</name>
</gene>
<dbReference type="Proteomes" id="UP001527882">
    <property type="component" value="Unassembled WGS sequence"/>
</dbReference>
<dbReference type="RefSeq" id="WP_269885993.1">
    <property type="nucleotide sequence ID" value="NZ_JAQAGZ010000039.1"/>
</dbReference>
<organism evidence="1 2">
    <name type="scientific">Paenibacillus gyeongsangnamensis</name>
    <dbReference type="NCBI Taxonomy" id="3388067"/>
    <lineage>
        <taxon>Bacteria</taxon>
        <taxon>Bacillati</taxon>
        <taxon>Bacillota</taxon>
        <taxon>Bacilli</taxon>
        <taxon>Bacillales</taxon>
        <taxon>Paenibacillaceae</taxon>
        <taxon>Paenibacillus</taxon>
    </lineage>
</organism>
<evidence type="ECO:0000313" key="2">
    <source>
        <dbReference type="Proteomes" id="UP001527882"/>
    </source>
</evidence>
<accession>A0ABT4QL63</accession>
<sequence length="53" mass="6018">MAAHSYREESLINGYSGDSLVGSYFNGLYEEMKLGAHYKGIIRRLRFMANSVN</sequence>
<evidence type="ECO:0000313" key="1">
    <source>
        <dbReference type="EMBL" id="MCZ8517465.1"/>
    </source>
</evidence>
<protein>
    <submittedName>
        <fullName evidence="1">Uncharacterized protein</fullName>
    </submittedName>
</protein>
<keyword evidence="2" id="KW-1185">Reference proteome</keyword>
<name>A0ABT4QL63_9BACL</name>